<evidence type="ECO:0000256" key="3">
    <source>
        <dbReference type="ARBA" id="ARBA00022475"/>
    </source>
</evidence>
<evidence type="ECO:0000256" key="6">
    <source>
        <dbReference type="ARBA" id="ARBA00023136"/>
    </source>
</evidence>
<evidence type="ECO:0000256" key="1">
    <source>
        <dbReference type="ARBA" id="ARBA00004651"/>
    </source>
</evidence>
<gene>
    <name evidence="9" type="ORF">JOL79_14025</name>
</gene>
<reference evidence="9" key="1">
    <citation type="submission" date="2021-02" db="EMBL/GenBank/DDBJ databases">
        <title>Draft genome sequence of Microbispora sp. RL4-1S isolated from rice leaves in Thailand.</title>
        <authorList>
            <person name="Muangham S."/>
            <person name="Duangmal K."/>
        </authorList>
    </citation>
    <scope>NUCLEOTIDE SEQUENCE</scope>
    <source>
        <strain evidence="9">RL4-1S</strain>
    </source>
</reference>
<protein>
    <submittedName>
        <fullName evidence="9">DUF421 domain-containing protein</fullName>
    </submittedName>
</protein>
<name>A0A940WQ87_9ACTN</name>
<evidence type="ECO:0000259" key="8">
    <source>
        <dbReference type="Pfam" id="PF04239"/>
    </source>
</evidence>
<organism evidence="9 10">
    <name type="scientific">Microbispora oryzae</name>
    <dbReference type="NCBI Taxonomy" id="2806554"/>
    <lineage>
        <taxon>Bacteria</taxon>
        <taxon>Bacillati</taxon>
        <taxon>Actinomycetota</taxon>
        <taxon>Actinomycetes</taxon>
        <taxon>Streptosporangiales</taxon>
        <taxon>Streptosporangiaceae</taxon>
        <taxon>Microbispora</taxon>
    </lineage>
</organism>
<sequence length="164" mass="17410">MSGVVDALIGDWHRAVYAAVKAVALFLTAAVAFRISERRTMAEFAPFDWVAAVAVGALVGRTATATDASYLTGAAALVALLATHAVVTRLRLLPGVQRLIDPPLRILIRDGRVNRRNLRRAGLTEGDLHSVLRGHGHLGPADVHLAIFESKGVVTVLPRPPASS</sequence>
<comment type="caution">
    <text evidence="9">The sequence shown here is derived from an EMBL/GenBank/DDBJ whole genome shotgun (WGS) entry which is preliminary data.</text>
</comment>
<dbReference type="InterPro" id="IPR023090">
    <property type="entry name" value="UPF0702_alpha/beta_dom_sf"/>
</dbReference>
<keyword evidence="6 7" id="KW-0472">Membrane</keyword>
<keyword evidence="5 7" id="KW-1133">Transmembrane helix</keyword>
<keyword evidence="10" id="KW-1185">Reference proteome</keyword>
<evidence type="ECO:0000256" key="2">
    <source>
        <dbReference type="ARBA" id="ARBA00006448"/>
    </source>
</evidence>
<keyword evidence="3" id="KW-1003">Cell membrane</keyword>
<dbReference type="AlphaFoldDB" id="A0A940WQ87"/>
<keyword evidence="4 7" id="KW-0812">Transmembrane</keyword>
<evidence type="ECO:0000256" key="4">
    <source>
        <dbReference type="ARBA" id="ARBA00022692"/>
    </source>
</evidence>
<dbReference type="Pfam" id="PF04239">
    <property type="entry name" value="DUF421"/>
    <property type="match status" value="1"/>
</dbReference>
<dbReference type="GO" id="GO:0005886">
    <property type="term" value="C:plasma membrane"/>
    <property type="evidence" value="ECO:0007669"/>
    <property type="project" value="UniProtKB-SubCell"/>
</dbReference>
<dbReference type="Gene3D" id="3.30.240.20">
    <property type="entry name" value="bsu07140 like domains"/>
    <property type="match status" value="1"/>
</dbReference>
<feature type="transmembrane region" description="Helical" evidence="7">
    <location>
        <begin position="15"/>
        <end position="35"/>
    </location>
</feature>
<evidence type="ECO:0000256" key="5">
    <source>
        <dbReference type="ARBA" id="ARBA00022989"/>
    </source>
</evidence>
<feature type="domain" description="YetF C-terminal" evidence="8">
    <location>
        <begin position="96"/>
        <end position="159"/>
    </location>
</feature>
<evidence type="ECO:0000256" key="7">
    <source>
        <dbReference type="SAM" id="Phobius"/>
    </source>
</evidence>
<evidence type="ECO:0000313" key="10">
    <source>
        <dbReference type="Proteomes" id="UP000674234"/>
    </source>
</evidence>
<proteinExistence type="inferred from homology"/>
<dbReference type="Proteomes" id="UP000674234">
    <property type="component" value="Unassembled WGS sequence"/>
</dbReference>
<accession>A0A940WQ87</accession>
<dbReference type="PANTHER" id="PTHR34582">
    <property type="entry name" value="UPF0702 TRANSMEMBRANE PROTEIN YCAP"/>
    <property type="match status" value="1"/>
</dbReference>
<dbReference type="PANTHER" id="PTHR34582:SF6">
    <property type="entry name" value="UPF0702 TRANSMEMBRANE PROTEIN YCAP"/>
    <property type="match status" value="1"/>
</dbReference>
<dbReference type="RefSeq" id="WP_210156212.1">
    <property type="nucleotide sequence ID" value="NZ_JAFCNB010000006.1"/>
</dbReference>
<feature type="transmembrane region" description="Helical" evidence="7">
    <location>
        <begin position="70"/>
        <end position="90"/>
    </location>
</feature>
<evidence type="ECO:0000313" key="9">
    <source>
        <dbReference type="EMBL" id="MBP2704934.1"/>
    </source>
</evidence>
<dbReference type="InterPro" id="IPR007353">
    <property type="entry name" value="DUF421"/>
</dbReference>
<dbReference type="EMBL" id="JAFCNB010000006">
    <property type="protein sequence ID" value="MBP2704934.1"/>
    <property type="molecule type" value="Genomic_DNA"/>
</dbReference>
<comment type="similarity">
    <text evidence="2">Belongs to the UPF0702 family.</text>
</comment>
<comment type="subcellular location">
    <subcellularLocation>
        <location evidence="1">Cell membrane</location>
        <topology evidence="1">Multi-pass membrane protein</topology>
    </subcellularLocation>
</comment>